<feature type="signal peptide" evidence="1">
    <location>
        <begin position="1"/>
        <end position="29"/>
    </location>
</feature>
<name>A0A8T0I1A4_CERPU</name>
<evidence type="ECO:0000313" key="4">
    <source>
        <dbReference type="Proteomes" id="UP000822688"/>
    </source>
</evidence>
<dbReference type="PANTHER" id="PTHR43268">
    <property type="entry name" value="THIOSULFATE SULFURTRANSFERASE/RHODANESE-LIKE DOMAIN-CONTAINING PROTEIN 2"/>
    <property type="match status" value="1"/>
</dbReference>
<dbReference type="EMBL" id="CM026425">
    <property type="protein sequence ID" value="KAG0577212.1"/>
    <property type="molecule type" value="Genomic_DNA"/>
</dbReference>
<dbReference type="SMART" id="SM00450">
    <property type="entry name" value="RHOD"/>
    <property type="match status" value="1"/>
</dbReference>
<dbReference type="CDD" id="cd01518">
    <property type="entry name" value="RHOD_YceA"/>
    <property type="match status" value="1"/>
</dbReference>
<evidence type="ECO:0000259" key="2">
    <source>
        <dbReference type="PROSITE" id="PS50206"/>
    </source>
</evidence>
<accession>A0A8T0I1A4</accession>
<keyword evidence="1" id="KW-0732">Signal</keyword>
<keyword evidence="4" id="KW-1185">Reference proteome</keyword>
<dbReference type="SUPFAM" id="SSF52821">
    <property type="entry name" value="Rhodanese/Cell cycle control phosphatase"/>
    <property type="match status" value="1"/>
</dbReference>
<dbReference type="Proteomes" id="UP000822688">
    <property type="component" value="Chromosome 5"/>
</dbReference>
<dbReference type="Pfam" id="PF17773">
    <property type="entry name" value="UPF0176_N"/>
    <property type="match status" value="1"/>
</dbReference>
<dbReference type="InterPro" id="IPR036873">
    <property type="entry name" value="Rhodanese-like_dom_sf"/>
</dbReference>
<evidence type="ECO:0000256" key="1">
    <source>
        <dbReference type="SAM" id="SignalP"/>
    </source>
</evidence>
<dbReference type="InterPro" id="IPR020936">
    <property type="entry name" value="TrhO"/>
</dbReference>
<gene>
    <name evidence="3" type="ORF">KC19_5G139500</name>
</gene>
<dbReference type="HAMAP" id="MF_00469">
    <property type="entry name" value="TrhO"/>
    <property type="match status" value="1"/>
</dbReference>
<dbReference type="Pfam" id="PF00581">
    <property type="entry name" value="Rhodanese"/>
    <property type="match status" value="1"/>
</dbReference>
<comment type="caution">
    <text evidence="3">The sequence shown here is derived from an EMBL/GenBank/DDBJ whole genome shotgun (WGS) entry which is preliminary data.</text>
</comment>
<dbReference type="PANTHER" id="PTHR43268:SF3">
    <property type="entry name" value="RHODANESE-LIKE DOMAIN-CONTAINING PROTEIN 7-RELATED"/>
    <property type="match status" value="1"/>
</dbReference>
<dbReference type="PROSITE" id="PS50206">
    <property type="entry name" value="RHODANESE_3"/>
    <property type="match status" value="1"/>
</dbReference>
<dbReference type="Gene3D" id="3.30.70.100">
    <property type="match status" value="1"/>
</dbReference>
<proteinExistence type="inferred from homology"/>
<dbReference type="InterPro" id="IPR040503">
    <property type="entry name" value="TRHO_N"/>
</dbReference>
<reference evidence="3" key="1">
    <citation type="submission" date="2020-06" db="EMBL/GenBank/DDBJ databases">
        <title>WGS assembly of Ceratodon purpureus strain R40.</title>
        <authorList>
            <person name="Carey S.B."/>
            <person name="Jenkins J."/>
            <person name="Shu S."/>
            <person name="Lovell J.T."/>
            <person name="Sreedasyam A."/>
            <person name="Maumus F."/>
            <person name="Tiley G.P."/>
            <person name="Fernandez-Pozo N."/>
            <person name="Barry K."/>
            <person name="Chen C."/>
            <person name="Wang M."/>
            <person name="Lipzen A."/>
            <person name="Daum C."/>
            <person name="Saski C.A."/>
            <person name="Payton A.C."/>
            <person name="Mcbreen J.C."/>
            <person name="Conrad R.E."/>
            <person name="Kollar L.M."/>
            <person name="Olsson S."/>
            <person name="Huttunen S."/>
            <person name="Landis J.B."/>
            <person name="Wickett N.J."/>
            <person name="Johnson M.G."/>
            <person name="Rensing S.A."/>
            <person name="Grimwood J."/>
            <person name="Schmutz J."/>
            <person name="Mcdaniel S.F."/>
        </authorList>
    </citation>
    <scope>NUCLEOTIDE SEQUENCE</scope>
    <source>
        <strain evidence="3">R40</strain>
    </source>
</reference>
<organism evidence="3 4">
    <name type="scientific">Ceratodon purpureus</name>
    <name type="common">Fire moss</name>
    <name type="synonym">Dicranum purpureum</name>
    <dbReference type="NCBI Taxonomy" id="3225"/>
    <lineage>
        <taxon>Eukaryota</taxon>
        <taxon>Viridiplantae</taxon>
        <taxon>Streptophyta</taxon>
        <taxon>Embryophyta</taxon>
        <taxon>Bryophyta</taxon>
        <taxon>Bryophytina</taxon>
        <taxon>Bryopsida</taxon>
        <taxon>Dicranidae</taxon>
        <taxon>Pseudoditrichales</taxon>
        <taxon>Ditrichaceae</taxon>
        <taxon>Ceratodon</taxon>
    </lineage>
</organism>
<feature type="chain" id="PRO_5035817789" description="Rhodanese domain-containing protein" evidence="1">
    <location>
        <begin position="30"/>
        <end position="495"/>
    </location>
</feature>
<dbReference type="InterPro" id="IPR001763">
    <property type="entry name" value="Rhodanese-like_dom"/>
</dbReference>
<dbReference type="AlphaFoldDB" id="A0A8T0I1A4"/>
<protein>
    <recommendedName>
        <fullName evidence="2">Rhodanese domain-containing protein</fullName>
    </recommendedName>
</protein>
<sequence>MLAAHRNLLVRVWHMAALHSLSRVPLSLAVAQSAVSRGRNLVKFGPMWAQEAYACRANSPSCVVRGVVVRGVVVRGVSGSAMREEVEEEEEEEVGSSGNGAVDGVAEEREPLVVVSFYKFANLPDYEQKRAPLKELCETHFVSGGIILAPEGINGSICGTREAVEVVMSAIQSDERLAGLRRTEAPAELKDEEIHHGHTGKSPLGAGENAPFRWDHVRVKLKKEVVSMGVPGVNPADKVGKYVKPRDWNKLISDPNTILVDVRNSYEIRVGKFKRAIDPQTDSFRQFPAWVEENLGDGGQSGRSSNLDGGQVEEQLRTQDEEIAQTSSDGSTEPRSPRRIAMYCTGGIRCEKATSYLVDHGFDEVYHLEGGILKYLEETPASESLWEGECFVFDKRVAVGHELKQGTYTLCYACKKPVNSIDMESPLWEEGVSCPYCFHQKSDAEKARARARHEQFLSWGIIGGPDKGRAKPTTSQLRHAQFPERAHYFSLKSTE</sequence>
<feature type="domain" description="Rhodanese" evidence="2">
    <location>
        <begin position="253"/>
        <end position="384"/>
    </location>
</feature>
<dbReference type="Gene3D" id="3.40.250.10">
    <property type="entry name" value="Rhodanese-like domain"/>
    <property type="match status" value="1"/>
</dbReference>
<evidence type="ECO:0000313" key="3">
    <source>
        <dbReference type="EMBL" id="KAG0577212.1"/>
    </source>
</evidence>